<reference evidence="5 6" key="1">
    <citation type="journal article" date="2015" name="Int. J. Syst. Evol. Microbiol.">
        <title>Aestuariivita atlantica sp. nov., isolated from deep sea sediment of the Atlantic Ocean.</title>
        <authorList>
            <person name="Li G."/>
            <person name="Lai Q."/>
            <person name="Du Y."/>
            <person name="Liu X."/>
            <person name="Sun F."/>
            <person name="Shao Z."/>
        </authorList>
    </citation>
    <scope>NUCLEOTIDE SEQUENCE [LARGE SCALE GENOMIC DNA]</scope>
    <source>
        <strain evidence="5 6">22II-S11-z3</strain>
    </source>
</reference>
<dbReference type="PATRIC" id="fig|1317121.7.peg.3699"/>
<keyword evidence="1" id="KW-1188">Viral release from host cell</keyword>
<evidence type="ECO:0000256" key="1">
    <source>
        <dbReference type="ARBA" id="ARBA00022612"/>
    </source>
</evidence>
<dbReference type="GO" id="GO:0008233">
    <property type="term" value="F:peptidase activity"/>
    <property type="evidence" value="ECO:0007669"/>
    <property type="project" value="UniProtKB-KW"/>
</dbReference>
<dbReference type="GO" id="GO:0006508">
    <property type="term" value="P:proteolysis"/>
    <property type="evidence" value="ECO:0007669"/>
    <property type="project" value="UniProtKB-KW"/>
</dbReference>
<organism evidence="5 6">
    <name type="scientific">Pseudaestuariivita atlantica</name>
    <dbReference type="NCBI Taxonomy" id="1317121"/>
    <lineage>
        <taxon>Bacteria</taxon>
        <taxon>Pseudomonadati</taxon>
        <taxon>Pseudomonadota</taxon>
        <taxon>Alphaproteobacteria</taxon>
        <taxon>Rhodobacterales</taxon>
        <taxon>Paracoccaceae</taxon>
        <taxon>Pseudaestuariivita</taxon>
    </lineage>
</organism>
<name>A0A0L1JLX6_9RHOB</name>
<dbReference type="NCBIfam" id="TIGR01543">
    <property type="entry name" value="proheadase_HK97"/>
    <property type="match status" value="1"/>
</dbReference>
<evidence type="ECO:0000256" key="3">
    <source>
        <dbReference type="ARBA" id="ARBA00022801"/>
    </source>
</evidence>
<feature type="domain" description="Prohead serine protease" evidence="4">
    <location>
        <begin position="21"/>
        <end position="149"/>
    </location>
</feature>
<dbReference type="InterPro" id="IPR054613">
    <property type="entry name" value="Peptidase_S78_dom"/>
</dbReference>
<proteinExistence type="predicted"/>
<dbReference type="Proteomes" id="UP000036938">
    <property type="component" value="Unassembled WGS sequence"/>
</dbReference>
<sequence length="189" mass="20426">MELERKFARLGEDVRVIDGTGIEGYASLFGQVDQGGDVVTPGAYKASLGAKRKVKMLWQHDPAQPIGVWDEVREDARGLYVKGRLLDSVAKGREAAALLDAGAIEGLSIGYRTVKAARDEAGRRLLTEVELWEVSLVTFPMQREARVAGKGETLTDAVLTELAVAFDTARQDLGRARRAPNSKAEGSGT</sequence>
<keyword evidence="3" id="KW-0378">Hydrolase</keyword>
<dbReference type="AlphaFoldDB" id="A0A0L1JLX6"/>
<dbReference type="EMBL" id="AQQZ01000007">
    <property type="protein sequence ID" value="KNG92759.1"/>
    <property type="molecule type" value="Genomic_DNA"/>
</dbReference>
<evidence type="ECO:0000259" key="4">
    <source>
        <dbReference type="Pfam" id="PF04586"/>
    </source>
</evidence>
<dbReference type="Pfam" id="PF04586">
    <property type="entry name" value="Peptidase_S78"/>
    <property type="match status" value="1"/>
</dbReference>
<dbReference type="STRING" id="1317121.ATO11_14880"/>
<keyword evidence="2" id="KW-0645">Protease</keyword>
<accession>A0A0L1JLX6</accession>
<evidence type="ECO:0000313" key="6">
    <source>
        <dbReference type="Proteomes" id="UP000036938"/>
    </source>
</evidence>
<gene>
    <name evidence="5" type="ORF">ATO11_14880</name>
</gene>
<dbReference type="SUPFAM" id="SSF50789">
    <property type="entry name" value="Herpes virus serine proteinase, assemblin"/>
    <property type="match status" value="1"/>
</dbReference>
<comment type="caution">
    <text evidence="5">The sequence shown here is derived from an EMBL/GenBank/DDBJ whole genome shotgun (WGS) entry which is preliminary data.</text>
</comment>
<dbReference type="InterPro" id="IPR006433">
    <property type="entry name" value="Prohead_protease"/>
</dbReference>
<dbReference type="OrthoDB" id="9804926at2"/>
<evidence type="ECO:0000313" key="5">
    <source>
        <dbReference type="EMBL" id="KNG92759.1"/>
    </source>
</evidence>
<keyword evidence="6" id="KW-1185">Reference proteome</keyword>
<dbReference type="RefSeq" id="WP_050531702.1">
    <property type="nucleotide sequence ID" value="NZ_AQQZ01000007.1"/>
</dbReference>
<protein>
    <submittedName>
        <fullName evidence="5">Peptidase U35</fullName>
    </submittedName>
</protein>
<evidence type="ECO:0000256" key="2">
    <source>
        <dbReference type="ARBA" id="ARBA00022670"/>
    </source>
</evidence>